<reference evidence="13 14" key="1">
    <citation type="journal article" date="2012" name="Stand. Genomic Sci.">
        <title>Genome sequence of the ocean sediment bacterium Saccharomonospora marina type strain (XMU15(T)).</title>
        <authorList>
            <person name="Klenk H.P."/>
            <person name="Lu M."/>
            <person name="Lucas S."/>
            <person name="Lapidus A."/>
            <person name="Copeland A."/>
            <person name="Pitluck S."/>
            <person name="Goodwin L.A."/>
            <person name="Han C."/>
            <person name="Tapia R."/>
            <person name="Brambilla E.M."/>
            <person name="Potter G."/>
            <person name="Land M."/>
            <person name="Ivanova N."/>
            <person name="Rohde M."/>
            <person name="Goker M."/>
            <person name="Detter J.C."/>
            <person name="Li W.J."/>
            <person name="Kyrpides N.C."/>
            <person name="Woyke T."/>
        </authorList>
    </citation>
    <scope>NUCLEOTIDE SEQUENCE [LARGE SCALE GENOMIC DNA]</scope>
    <source>
        <strain evidence="13 14">XMU15</strain>
    </source>
</reference>
<dbReference type="GO" id="GO:0020037">
    <property type="term" value="F:heme binding"/>
    <property type="evidence" value="ECO:0007669"/>
    <property type="project" value="TreeGrafter"/>
</dbReference>
<evidence type="ECO:0000256" key="11">
    <source>
        <dbReference type="ARBA" id="ARBA00023136"/>
    </source>
</evidence>
<dbReference type="GO" id="GO:0009055">
    <property type="term" value="F:electron transfer activity"/>
    <property type="evidence" value="ECO:0007669"/>
    <property type="project" value="UniProtKB-UniRule"/>
</dbReference>
<dbReference type="PANTHER" id="PTHR30365">
    <property type="entry name" value="CYTOCHROME D UBIQUINOL OXIDASE"/>
    <property type="match status" value="1"/>
</dbReference>
<feature type="transmembrane region" description="Helical" evidence="12">
    <location>
        <begin position="408"/>
        <end position="431"/>
    </location>
</feature>
<feature type="transmembrane region" description="Helical" evidence="12">
    <location>
        <begin position="93"/>
        <end position="117"/>
    </location>
</feature>
<keyword evidence="7 12" id="KW-0479">Metal-binding</keyword>
<dbReference type="GO" id="GO:0070069">
    <property type="term" value="C:cytochrome complex"/>
    <property type="evidence" value="ECO:0007669"/>
    <property type="project" value="UniProtKB-UniRule"/>
</dbReference>
<dbReference type="Pfam" id="PF01654">
    <property type="entry name" value="Cyt_bd_oxida_I"/>
    <property type="match status" value="1"/>
</dbReference>
<evidence type="ECO:0000256" key="4">
    <source>
        <dbReference type="ARBA" id="ARBA00022475"/>
    </source>
</evidence>
<dbReference type="PIRSF" id="PIRSF006446">
    <property type="entry name" value="Cyt_quinol_oxidase_1"/>
    <property type="match status" value="1"/>
</dbReference>
<keyword evidence="6 12" id="KW-0812">Transmembrane</keyword>
<dbReference type="Proteomes" id="UP000004926">
    <property type="component" value="Chromosome"/>
</dbReference>
<keyword evidence="8 12" id="KW-0249">Electron transport</keyword>
<comment type="similarity">
    <text evidence="2 12">Belongs to the cytochrome ubiquinol oxidase subunit 1 family.</text>
</comment>
<feature type="transmembrane region" description="Helical" evidence="12">
    <location>
        <begin position="332"/>
        <end position="355"/>
    </location>
</feature>
<keyword evidence="14" id="KW-1185">Reference proteome</keyword>
<proteinExistence type="inferred from homology"/>
<evidence type="ECO:0000256" key="5">
    <source>
        <dbReference type="ARBA" id="ARBA00022617"/>
    </source>
</evidence>
<keyword evidence="3 12" id="KW-0813">Transport</keyword>
<feature type="transmembrane region" description="Helical" evidence="12">
    <location>
        <begin position="12"/>
        <end position="34"/>
    </location>
</feature>
<evidence type="ECO:0000256" key="8">
    <source>
        <dbReference type="ARBA" id="ARBA00022982"/>
    </source>
</evidence>
<dbReference type="GO" id="GO:0046872">
    <property type="term" value="F:metal ion binding"/>
    <property type="evidence" value="ECO:0007669"/>
    <property type="project" value="UniProtKB-UniRule"/>
</dbReference>
<dbReference type="HOGENOM" id="CLU_030555_3_3_11"/>
<dbReference type="STRING" id="882083.SacmaDRAFT_2981"/>
<dbReference type="GO" id="GO:0005886">
    <property type="term" value="C:plasma membrane"/>
    <property type="evidence" value="ECO:0007669"/>
    <property type="project" value="UniProtKB-SubCell"/>
</dbReference>
<keyword evidence="11 12" id="KW-0472">Membrane</keyword>
<evidence type="ECO:0000256" key="10">
    <source>
        <dbReference type="ARBA" id="ARBA00023004"/>
    </source>
</evidence>
<protein>
    <submittedName>
        <fullName evidence="13">Cytochrome bd-type quinol oxidase, subunit 1</fullName>
    </submittedName>
</protein>
<feature type="transmembrane region" description="Helical" evidence="12">
    <location>
        <begin position="129"/>
        <end position="146"/>
    </location>
</feature>
<dbReference type="InterPro" id="IPR002585">
    <property type="entry name" value="Cyt-d_ubiquinol_oxidase_su_1"/>
</dbReference>
<feature type="transmembrane region" description="Helical" evidence="12">
    <location>
        <begin position="218"/>
        <end position="241"/>
    </location>
</feature>
<dbReference type="AlphaFoldDB" id="H5X5R9"/>
<evidence type="ECO:0000256" key="12">
    <source>
        <dbReference type="PIRNR" id="PIRNR006446"/>
    </source>
</evidence>
<evidence type="ECO:0000256" key="9">
    <source>
        <dbReference type="ARBA" id="ARBA00022989"/>
    </source>
</evidence>
<evidence type="ECO:0000313" key="13">
    <source>
        <dbReference type="EMBL" id="EHR51217.1"/>
    </source>
</evidence>
<keyword evidence="4 12" id="KW-1003">Cell membrane</keyword>
<dbReference type="GO" id="GO:0019646">
    <property type="term" value="P:aerobic electron transport chain"/>
    <property type="evidence" value="ECO:0007669"/>
    <property type="project" value="InterPro"/>
</dbReference>
<evidence type="ECO:0000256" key="6">
    <source>
        <dbReference type="ARBA" id="ARBA00022692"/>
    </source>
</evidence>
<keyword evidence="9 12" id="KW-1133">Transmembrane helix</keyword>
<keyword evidence="5 12" id="KW-0349">Heme</keyword>
<keyword evidence="10 12" id="KW-0408">Iron</keyword>
<evidence type="ECO:0000256" key="2">
    <source>
        <dbReference type="ARBA" id="ARBA00009819"/>
    </source>
</evidence>
<gene>
    <name evidence="13" type="ORF">SacmaDRAFT_2981</name>
</gene>
<evidence type="ECO:0000256" key="3">
    <source>
        <dbReference type="ARBA" id="ARBA00022448"/>
    </source>
</evidence>
<evidence type="ECO:0000256" key="1">
    <source>
        <dbReference type="ARBA" id="ARBA00004651"/>
    </source>
</evidence>
<evidence type="ECO:0000313" key="14">
    <source>
        <dbReference type="Proteomes" id="UP000004926"/>
    </source>
</evidence>
<feature type="transmembrane region" description="Helical" evidence="12">
    <location>
        <begin position="183"/>
        <end position="206"/>
    </location>
</feature>
<accession>H5X5R9</accession>
<dbReference type="OrthoDB" id="9807042at2"/>
<dbReference type="EMBL" id="CM001439">
    <property type="protein sequence ID" value="EHR51217.1"/>
    <property type="molecule type" value="Genomic_DNA"/>
</dbReference>
<comment type="subcellular location">
    <subcellularLocation>
        <location evidence="1">Cell membrane</location>
        <topology evidence="1">Multi-pass membrane protein</topology>
    </subcellularLocation>
</comment>
<dbReference type="GO" id="GO:0016682">
    <property type="term" value="F:oxidoreductase activity, acting on diphenols and related substances as donors, oxygen as acceptor"/>
    <property type="evidence" value="ECO:0007669"/>
    <property type="project" value="TreeGrafter"/>
</dbReference>
<organism evidence="13 14">
    <name type="scientific">Saccharomonospora marina XMU15</name>
    <dbReference type="NCBI Taxonomy" id="882083"/>
    <lineage>
        <taxon>Bacteria</taxon>
        <taxon>Bacillati</taxon>
        <taxon>Actinomycetota</taxon>
        <taxon>Actinomycetes</taxon>
        <taxon>Pseudonocardiales</taxon>
        <taxon>Pseudonocardiaceae</taxon>
        <taxon>Saccharomonospora</taxon>
    </lineage>
</organism>
<name>H5X5R9_9PSEU</name>
<dbReference type="RefSeq" id="WP_009154602.1">
    <property type="nucleotide sequence ID" value="NZ_CM001439.1"/>
</dbReference>
<dbReference type="eggNOG" id="COG1271">
    <property type="taxonomic scope" value="Bacteria"/>
</dbReference>
<dbReference type="PANTHER" id="PTHR30365:SF15">
    <property type="entry name" value="CYTOCHROME BD UBIQUINOL OXIDASE SUBUNIT 1"/>
    <property type="match status" value="1"/>
</dbReference>
<feature type="transmembrane region" description="Helical" evidence="12">
    <location>
        <begin position="55"/>
        <end position="73"/>
    </location>
</feature>
<sequence>MTSDALDLARWQFGVTIVYHFLFVPVTIGMAWFVAGMQTAWQRTGNERYLRATRFFGKLFLINFALGVVTGIVQEFQFGMNWALYSRYVGDVFGAPLAIEALVAFFLESTFIGLWIFGWDRLKPKLHLATIWLVAIGTTASAYFILAANSWMQNPVGIRVTEDRAEMVSLARVFFQPLQVWHFLHTFAISLITAGLLVLAVAVYWLRRRKEVRLFRTIARNALLVTFVSSVVAIGAGHFQAQILTDVQPMKIAAAEALYESASPAPLSLFAVGPWEKRPERVDVNIELPYALSVLSTNSIDGRIKGINEVQQEYRQRYGPGDYLPIVGTIYWTWRIMITIGFAVLIFSAVGLWLARKGKPLERARRFHTWAYLFLATPFVAATAGWLFTEMGRQPWIVQGLLFTREAVSPYVGVSSVVFTLVGFTLAYTILGAVEVWLITRAVKKGPEEKFEGASTKAPLPPMLY</sequence>
<evidence type="ECO:0000256" key="7">
    <source>
        <dbReference type="ARBA" id="ARBA00022723"/>
    </source>
</evidence>
<feature type="transmembrane region" description="Helical" evidence="12">
    <location>
        <begin position="367"/>
        <end position="388"/>
    </location>
</feature>